<dbReference type="SUPFAM" id="SSF56104">
    <property type="entry name" value="SAICAR synthase-like"/>
    <property type="match status" value="1"/>
</dbReference>
<dbReference type="OrthoDB" id="19923at2759"/>
<protein>
    <recommendedName>
        <fullName evidence="11">Rho-GAP domain-containing protein</fullName>
    </recommendedName>
</protein>
<dbReference type="VEuPathDB" id="AmoebaDB:DICPUDRAFT_159700"/>
<feature type="region of interest" description="Disordered" evidence="6">
    <location>
        <begin position="1"/>
        <end position="97"/>
    </location>
</feature>
<accession>F1A4S2</accession>
<feature type="compositionally biased region" description="Low complexity" evidence="6">
    <location>
        <begin position="138"/>
        <end position="152"/>
    </location>
</feature>
<reference evidence="10" key="1">
    <citation type="journal article" date="2011" name="Genome Biol.">
        <title>Comparative genomics of the social amoebae Dictyostelium discoideum and Dictyostelium purpureum.</title>
        <authorList>
            <consortium name="US DOE Joint Genome Institute (JGI-PGF)"/>
            <person name="Sucgang R."/>
            <person name="Kuo A."/>
            <person name="Tian X."/>
            <person name="Salerno W."/>
            <person name="Parikh A."/>
            <person name="Feasley C.L."/>
            <person name="Dalin E."/>
            <person name="Tu H."/>
            <person name="Huang E."/>
            <person name="Barry K."/>
            <person name="Lindquist E."/>
            <person name="Shapiro H."/>
            <person name="Bruce D."/>
            <person name="Schmutz J."/>
            <person name="Salamov A."/>
            <person name="Fey P."/>
            <person name="Gaudet P."/>
            <person name="Anjard C."/>
            <person name="Babu M.M."/>
            <person name="Basu S."/>
            <person name="Bushmanova Y."/>
            <person name="van der Wel H."/>
            <person name="Katoh-Kurasawa M."/>
            <person name="Dinh C."/>
            <person name="Coutinho P.M."/>
            <person name="Saito T."/>
            <person name="Elias M."/>
            <person name="Schaap P."/>
            <person name="Kay R.R."/>
            <person name="Henrissat B."/>
            <person name="Eichinger L."/>
            <person name="Rivero F."/>
            <person name="Putnam N.H."/>
            <person name="West C.M."/>
            <person name="Loomis W.F."/>
            <person name="Chisholm R.L."/>
            <person name="Shaulsky G."/>
            <person name="Strassmann J.E."/>
            <person name="Queller D.C."/>
            <person name="Kuspa A."/>
            <person name="Grigoriev I.V."/>
        </authorList>
    </citation>
    <scope>NUCLEOTIDE SEQUENCE [LARGE SCALE GENOMIC DNA]</scope>
    <source>
        <strain evidence="10">QSDP1</strain>
    </source>
</reference>
<dbReference type="eggNOG" id="KOG1620">
    <property type="taxonomic scope" value="Eukaryota"/>
</dbReference>
<dbReference type="GO" id="GO:0005096">
    <property type="term" value="F:GTPase activator activity"/>
    <property type="evidence" value="ECO:0000318"/>
    <property type="project" value="GO_Central"/>
</dbReference>
<dbReference type="Proteomes" id="UP000001064">
    <property type="component" value="Unassembled WGS sequence"/>
</dbReference>
<dbReference type="EMBL" id="GL871540">
    <property type="protein sequence ID" value="EGC28806.1"/>
    <property type="molecule type" value="Genomic_DNA"/>
</dbReference>
<dbReference type="OMA" id="PQYHTID"/>
<dbReference type="CDD" id="cd00159">
    <property type="entry name" value="RhoGAP"/>
    <property type="match status" value="1"/>
</dbReference>
<dbReference type="Pfam" id="PF13716">
    <property type="entry name" value="CRAL_TRIO_2"/>
    <property type="match status" value="1"/>
</dbReference>
<feature type="compositionally biased region" description="Low complexity" evidence="6">
    <location>
        <begin position="199"/>
        <end position="213"/>
    </location>
</feature>
<gene>
    <name evidence="9" type="ORF">DICPUDRAFT_159700</name>
</gene>
<dbReference type="eggNOG" id="KOG4406">
    <property type="taxonomic scope" value="Eukaryota"/>
</dbReference>
<proteinExistence type="inferred from homology"/>
<dbReference type="FunCoup" id="F1A4S2">
    <property type="interactions" value="17"/>
</dbReference>
<feature type="domain" description="Rho-GAP" evidence="8">
    <location>
        <begin position="512"/>
        <end position="704"/>
    </location>
</feature>
<evidence type="ECO:0000256" key="6">
    <source>
        <dbReference type="SAM" id="MobiDB-lite"/>
    </source>
</evidence>
<dbReference type="RefSeq" id="XP_003294668.1">
    <property type="nucleotide sequence ID" value="XM_003294620.1"/>
</dbReference>
<dbReference type="PROSITE" id="PS50191">
    <property type="entry name" value="CRAL_TRIO"/>
    <property type="match status" value="1"/>
</dbReference>
<dbReference type="GO" id="GO:0016301">
    <property type="term" value="F:kinase activity"/>
    <property type="evidence" value="ECO:0007669"/>
    <property type="project" value="UniProtKB-KW"/>
</dbReference>
<dbReference type="InterPro" id="IPR008936">
    <property type="entry name" value="Rho_GTPase_activation_prot"/>
</dbReference>
<feature type="domain" description="CRAL-TRIO" evidence="7">
    <location>
        <begin position="347"/>
        <end position="493"/>
    </location>
</feature>
<dbReference type="SUPFAM" id="SSF52087">
    <property type="entry name" value="CRAL/TRIO domain"/>
    <property type="match status" value="1"/>
</dbReference>
<dbReference type="Gene3D" id="1.10.555.10">
    <property type="entry name" value="Rho GTPase activation protein"/>
    <property type="match status" value="1"/>
</dbReference>
<feature type="compositionally biased region" description="Low complexity" evidence="6">
    <location>
        <begin position="28"/>
        <end position="44"/>
    </location>
</feature>
<evidence type="ECO:0000313" key="9">
    <source>
        <dbReference type="EMBL" id="EGC28806.1"/>
    </source>
</evidence>
<organism evidence="9 10">
    <name type="scientific">Dictyostelium purpureum</name>
    <name type="common">Slime mold</name>
    <dbReference type="NCBI Taxonomy" id="5786"/>
    <lineage>
        <taxon>Eukaryota</taxon>
        <taxon>Amoebozoa</taxon>
        <taxon>Evosea</taxon>
        <taxon>Eumycetozoa</taxon>
        <taxon>Dictyostelia</taxon>
        <taxon>Dictyosteliales</taxon>
        <taxon>Dictyosteliaceae</taxon>
        <taxon>Dictyostelium</taxon>
    </lineage>
</organism>
<dbReference type="Gene3D" id="3.30.470.160">
    <property type="entry name" value="Inositol polyphosphate kinase"/>
    <property type="match status" value="1"/>
</dbReference>
<keyword evidence="3" id="KW-0963">Cytoplasm</keyword>
<dbReference type="Pfam" id="PF00620">
    <property type="entry name" value="RhoGAP"/>
    <property type="match status" value="1"/>
</dbReference>
<evidence type="ECO:0000259" key="7">
    <source>
        <dbReference type="PROSITE" id="PS50191"/>
    </source>
</evidence>
<dbReference type="InterPro" id="IPR001251">
    <property type="entry name" value="CRAL-TRIO_dom"/>
</dbReference>
<dbReference type="GO" id="GO:0005737">
    <property type="term" value="C:cytoplasm"/>
    <property type="evidence" value="ECO:0000318"/>
    <property type="project" value="GO_Central"/>
</dbReference>
<evidence type="ECO:0000256" key="2">
    <source>
        <dbReference type="ARBA" id="ARBA00007374"/>
    </source>
</evidence>
<evidence type="ECO:0000256" key="5">
    <source>
        <dbReference type="ARBA" id="ARBA00022777"/>
    </source>
</evidence>
<dbReference type="GO" id="GO:0007264">
    <property type="term" value="P:small GTPase-mediated signal transduction"/>
    <property type="evidence" value="ECO:0000318"/>
    <property type="project" value="GO_Central"/>
</dbReference>
<dbReference type="SMART" id="SM00516">
    <property type="entry name" value="SEC14"/>
    <property type="match status" value="1"/>
</dbReference>
<dbReference type="STRING" id="5786.F1A4S2"/>
<dbReference type="Gene3D" id="3.40.525.10">
    <property type="entry name" value="CRAL-TRIO lipid binding domain"/>
    <property type="match status" value="1"/>
</dbReference>
<evidence type="ECO:0000313" key="10">
    <source>
        <dbReference type="Proteomes" id="UP000001064"/>
    </source>
</evidence>
<sequence length="966" mass="108182">MEDKSFKRGSFKLPAGVNIENMSYEDINNNNSNSVNSGSSSSNGATGTTPTRKVTFGSRVRVQQPPPVDEKIIDPLTTNNNNRNNVDEFDLDPVPISRPRANRAATMIPSHMITENKPIRPIREFKIGNDRSQRQSIESNTGSENNSNNNNNNDEDDEEFSGSPAPSWSSVMSLSKKNTINSKKKSGLITDYLNQEELSSVQTTSTPSTTTTDTNEDGSSRRGTLRKAIVIGTHQPSQIDDIDETASRISSLDLANVSRPKPQYHTIDPASIPQWKKNNEDLLQTMEKAPIVEQNPPQTSGGVGGLFNSILKASPLSRQQNNPNNSTGGQRLTKAEVEYTEYLNKARNQQFPDIEQLNFIYPAGKDNLGRTIIVIVASHLPVKETDMERVLLYTISIMDPVVEEEYVLVYVHTNMNNSNKPSFAWMKKVYTIFNRKYKKNLKGLYIVHPTTWIKFTLGLFKHFLSSKFWRKLTYIDDLSDLFRVFSREQLSLPTSIMMYRPAGRKSQPIFGAPLEDVINRPDNPGEIPVLFEKGISYLTRRGLKVEGLFRLSGANSQIKSLRQGFDQGEDVDLEDVEDVHTVAGLLKLYLRELPSPLFPFDTYSSFIEISKGDQTKPQKVESLKLLLSLLPPANKALAKHLFKFLAKVIENAGVNKMNSVNLSIVFAPNLLKEKDGNVLNVVADAQYSQLRVLDDQIAGHTEEDGGSENIPPFLKSEEGFVFKPVPSTRGGRELDFYKSIDSVDQSLLEFLPKFIRVEMVKDIPYMGLEDLTYGYKSDFVNVADIKMGTQTYDSSASAEKIRLEQEKSSKTTTKPLGIRFCGAKVVGPSGKKEKLSKVWGKKLSPNNIFEEGIKKFFTNPERSESENQLIVKEFLNLLNKLLQVFKNNEKLAFYSSSLLFVYGPIDHDSVNSKPTTSITPLGNTGLGVTMKMIDFAHVDELTPPQKDDGYIFGLNNLIGFLNKLVK</sequence>
<dbReference type="PROSITE" id="PS50238">
    <property type="entry name" value="RHOGAP"/>
    <property type="match status" value="1"/>
</dbReference>
<comment type="subcellular location">
    <subcellularLocation>
        <location evidence="1">Cytoplasm</location>
    </subcellularLocation>
</comment>
<evidence type="ECO:0000256" key="4">
    <source>
        <dbReference type="ARBA" id="ARBA00022679"/>
    </source>
</evidence>
<dbReference type="InParanoid" id="F1A4S2"/>
<dbReference type="CDD" id="cd00170">
    <property type="entry name" value="SEC14"/>
    <property type="match status" value="1"/>
</dbReference>
<dbReference type="PANTHER" id="PTHR45808:SF2">
    <property type="entry name" value="RHO GTPASE-ACTIVATING PROTEIN 68F"/>
    <property type="match status" value="1"/>
</dbReference>
<feature type="region of interest" description="Disordered" evidence="6">
    <location>
        <begin position="127"/>
        <end position="171"/>
    </location>
</feature>
<keyword evidence="5" id="KW-0418">Kinase</keyword>
<name>F1A4S2_DICPU</name>
<evidence type="ECO:0000256" key="1">
    <source>
        <dbReference type="ARBA" id="ARBA00004496"/>
    </source>
</evidence>
<dbReference type="PANTHER" id="PTHR45808">
    <property type="entry name" value="RHO GTPASE-ACTIVATING PROTEIN 68F"/>
    <property type="match status" value="1"/>
</dbReference>
<dbReference type="InterPro" id="IPR000198">
    <property type="entry name" value="RhoGAP_dom"/>
</dbReference>
<dbReference type="InterPro" id="IPR036865">
    <property type="entry name" value="CRAL-TRIO_dom_sf"/>
</dbReference>
<keyword evidence="10" id="KW-1185">Reference proteome</keyword>
<dbReference type="SUPFAM" id="SSF48350">
    <property type="entry name" value="GTPase activation domain, GAP"/>
    <property type="match status" value="1"/>
</dbReference>
<keyword evidence="4" id="KW-0808">Transferase</keyword>
<dbReference type="SMART" id="SM00324">
    <property type="entry name" value="RhoGAP"/>
    <property type="match status" value="1"/>
</dbReference>
<comment type="similarity">
    <text evidence="2">Belongs to the inositol phosphokinase (IPK) family.</text>
</comment>
<evidence type="ECO:0000256" key="3">
    <source>
        <dbReference type="ARBA" id="ARBA00022490"/>
    </source>
</evidence>
<feature type="region of interest" description="Disordered" evidence="6">
    <location>
        <begin position="198"/>
        <end position="223"/>
    </location>
</feature>
<dbReference type="InterPro" id="IPR005522">
    <property type="entry name" value="IPK"/>
</dbReference>
<dbReference type="GO" id="GO:0032958">
    <property type="term" value="P:inositol phosphate biosynthetic process"/>
    <property type="evidence" value="ECO:0007669"/>
    <property type="project" value="InterPro"/>
</dbReference>
<dbReference type="KEGG" id="dpp:DICPUDRAFT_159700"/>
<evidence type="ECO:0008006" key="11">
    <source>
        <dbReference type="Google" id="ProtNLM"/>
    </source>
</evidence>
<dbReference type="GeneID" id="10507203"/>
<dbReference type="InterPro" id="IPR038286">
    <property type="entry name" value="IPK_sf"/>
</dbReference>
<dbReference type="Pfam" id="PF03770">
    <property type="entry name" value="IPK"/>
    <property type="match status" value="1"/>
</dbReference>
<evidence type="ECO:0000259" key="8">
    <source>
        <dbReference type="PROSITE" id="PS50238"/>
    </source>
</evidence>
<dbReference type="AlphaFoldDB" id="F1A4S2"/>